<gene>
    <name evidence="1" type="ORF">FDP22_03930</name>
</gene>
<sequence length="197" mass="22106">MTYNRTAIMAQAWAEYRSTWPASVYRFCRYEFATYLRRAWVEARAVARLLTVPAEAREARAVAIRAELAGLADKSFRVNIAQRGAELRRELARLEAVKARDFSEMTSLIHSAGGRFCAVRFVKKDGTLRTMRIQPATLARHVAGPSASERAQKAFATRKERHPNLLPVWDAAKAACRSVNLATVQSITVNGRTSFYA</sequence>
<evidence type="ECO:0000313" key="2">
    <source>
        <dbReference type="Proteomes" id="UP000305888"/>
    </source>
</evidence>
<dbReference type="RefSeq" id="WP_138578445.1">
    <property type="nucleotide sequence ID" value="NZ_CP040818.1"/>
</dbReference>
<reference evidence="1 2" key="1">
    <citation type="submission" date="2019-06" db="EMBL/GenBank/DDBJ databases">
        <title>Genome sequence of Rhodobacteraceae bacterium D4M1.</title>
        <authorList>
            <person name="Cao J."/>
        </authorList>
    </citation>
    <scope>NUCLEOTIDE SEQUENCE [LARGE SCALE GENOMIC DNA]</scope>
    <source>
        <strain evidence="1 2">D4M1</strain>
    </source>
</reference>
<dbReference type="OrthoDB" id="7726461at2"/>
<dbReference type="EMBL" id="CP040818">
    <property type="protein sequence ID" value="QDL91009.1"/>
    <property type="molecule type" value="Genomic_DNA"/>
</dbReference>
<proteinExistence type="predicted"/>
<accession>A0A5B8FWX8</accession>
<dbReference type="Proteomes" id="UP000305888">
    <property type="component" value="Chromosome"/>
</dbReference>
<name>A0A5B8FWX8_9RHOB</name>
<dbReference type="AlphaFoldDB" id="A0A5B8FWX8"/>
<protein>
    <submittedName>
        <fullName evidence="1">Uncharacterized protein</fullName>
    </submittedName>
</protein>
<organism evidence="1 2">
    <name type="scientific">Paroceanicella profunda</name>
    <dbReference type="NCBI Taxonomy" id="2579971"/>
    <lineage>
        <taxon>Bacteria</taxon>
        <taxon>Pseudomonadati</taxon>
        <taxon>Pseudomonadota</taxon>
        <taxon>Alphaproteobacteria</taxon>
        <taxon>Rhodobacterales</taxon>
        <taxon>Paracoccaceae</taxon>
        <taxon>Paroceanicella</taxon>
    </lineage>
</organism>
<dbReference type="KEGG" id="ppru:FDP22_03930"/>
<keyword evidence="2" id="KW-1185">Reference proteome</keyword>
<evidence type="ECO:0000313" key="1">
    <source>
        <dbReference type="EMBL" id="QDL91009.1"/>
    </source>
</evidence>